<keyword evidence="2" id="KW-1185">Reference proteome</keyword>
<dbReference type="Proteomes" id="UP001497516">
    <property type="component" value="Chromosome 5"/>
</dbReference>
<evidence type="ECO:0000313" key="1">
    <source>
        <dbReference type="EMBL" id="CAL1389858.1"/>
    </source>
</evidence>
<sequence>MGFGHHSDSAPTTWGSPLVAPALIWESRESAFRVDSLLANADLDNLLAQLLLCRLLGCASSNLVDLGQIPTPRRKYLAITRIRLISNRGKRISDPSSATIMDNNLFLTLFDSFVTEGEYCSERRNNCWLLRNRSLSISTMVHVSRLVGEKDQY</sequence>
<dbReference type="AlphaFoldDB" id="A0AAV2EW82"/>
<accession>A0AAV2EW82</accession>
<name>A0AAV2EW82_9ROSI</name>
<dbReference type="EMBL" id="OZ034818">
    <property type="protein sequence ID" value="CAL1389858.1"/>
    <property type="molecule type" value="Genomic_DNA"/>
</dbReference>
<evidence type="ECO:0000313" key="2">
    <source>
        <dbReference type="Proteomes" id="UP001497516"/>
    </source>
</evidence>
<gene>
    <name evidence="1" type="ORF">LTRI10_LOCUS30686</name>
</gene>
<protein>
    <submittedName>
        <fullName evidence="1">Uncharacterized protein</fullName>
    </submittedName>
</protein>
<proteinExistence type="predicted"/>
<organism evidence="1 2">
    <name type="scientific">Linum trigynum</name>
    <dbReference type="NCBI Taxonomy" id="586398"/>
    <lineage>
        <taxon>Eukaryota</taxon>
        <taxon>Viridiplantae</taxon>
        <taxon>Streptophyta</taxon>
        <taxon>Embryophyta</taxon>
        <taxon>Tracheophyta</taxon>
        <taxon>Spermatophyta</taxon>
        <taxon>Magnoliopsida</taxon>
        <taxon>eudicotyledons</taxon>
        <taxon>Gunneridae</taxon>
        <taxon>Pentapetalae</taxon>
        <taxon>rosids</taxon>
        <taxon>fabids</taxon>
        <taxon>Malpighiales</taxon>
        <taxon>Linaceae</taxon>
        <taxon>Linum</taxon>
    </lineage>
</organism>
<reference evidence="1 2" key="1">
    <citation type="submission" date="2024-04" db="EMBL/GenBank/DDBJ databases">
        <authorList>
            <person name="Fracassetti M."/>
        </authorList>
    </citation>
    <scope>NUCLEOTIDE SEQUENCE [LARGE SCALE GENOMIC DNA]</scope>
</reference>